<dbReference type="PANTHER" id="PTHR43673">
    <property type="entry name" value="NAD(P)H NITROREDUCTASE YDGI-RELATED"/>
    <property type="match status" value="1"/>
</dbReference>
<name>A0A2Z3HHH0_9BACT</name>
<comment type="cofactor">
    <cofactor evidence="1">
        <name>FMN</name>
        <dbReference type="ChEBI" id="CHEBI:58210"/>
    </cofactor>
</comment>
<gene>
    <name evidence="8" type="ORF">C1280_30355</name>
</gene>
<keyword evidence="6" id="KW-0560">Oxidoreductase</keyword>
<keyword evidence="9" id="KW-1185">Reference proteome</keyword>
<proteinExistence type="inferred from homology"/>
<keyword evidence="3" id="KW-0285">Flavoprotein</keyword>
<dbReference type="GO" id="GO:0016491">
    <property type="term" value="F:oxidoreductase activity"/>
    <property type="evidence" value="ECO:0007669"/>
    <property type="project" value="UniProtKB-KW"/>
</dbReference>
<keyword evidence="5" id="KW-0521">NADP</keyword>
<dbReference type="AlphaFoldDB" id="A0A2Z3HHH0"/>
<dbReference type="RefSeq" id="WP_010051011.1">
    <property type="nucleotide sequence ID" value="NZ_CP025958.1"/>
</dbReference>
<evidence type="ECO:0000256" key="6">
    <source>
        <dbReference type="ARBA" id="ARBA00023002"/>
    </source>
</evidence>
<evidence type="ECO:0000256" key="4">
    <source>
        <dbReference type="ARBA" id="ARBA00022643"/>
    </source>
</evidence>
<keyword evidence="4" id="KW-0288">FMN</keyword>
<feature type="domain" description="Nitroreductase" evidence="7">
    <location>
        <begin position="15"/>
        <end position="185"/>
    </location>
</feature>
<evidence type="ECO:0000313" key="8">
    <source>
        <dbReference type="EMBL" id="AWM40870.1"/>
    </source>
</evidence>
<dbReference type="KEGG" id="gog:C1280_30355"/>
<dbReference type="Gene3D" id="3.40.109.10">
    <property type="entry name" value="NADH Oxidase"/>
    <property type="match status" value="1"/>
</dbReference>
<reference evidence="8 9" key="1">
    <citation type="submission" date="2018-01" db="EMBL/GenBank/DDBJ databases">
        <title>G. obscuriglobus.</title>
        <authorList>
            <person name="Franke J."/>
            <person name="Blomberg W."/>
            <person name="Selmecki A."/>
        </authorList>
    </citation>
    <scope>NUCLEOTIDE SEQUENCE [LARGE SCALE GENOMIC DNA]</scope>
    <source>
        <strain evidence="8 9">DSM 5831</strain>
    </source>
</reference>
<dbReference type="OrthoDB" id="9812105at2"/>
<dbReference type="InterPro" id="IPR000415">
    <property type="entry name" value="Nitroreductase-like"/>
</dbReference>
<organism evidence="8 9">
    <name type="scientific">Gemmata obscuriglobus</name>
    <dbReference type="NCBI Taxonomy" id="114"/>
    <lineage>
        <taxon>Bacteria</taxon>
        <taxon>Pseudomonadati</taxon>
        <taxon>Planctomycetota</taxon>
        <taxon>Planctomycetia</taxon>
        <taxon>Gemmatales</taxon>
        <taxon>Gemmataceae</taxon>
        <taxon>Gemmata</taxon>
    </lineage>
</organism>
<dbReference type="PANTHER" id="PTHR43673:SF2">
    <property type="entry name" value="NITROREDUCTASE"/>
    <property type="match status" value="1"/>
</dbReference>
<evidence type="ECO:0000259" key="7">
    <source>
        <dbReference type="Pfam" id="PF00881"/>
    </source>
</evidence>
<dbReference type="Proteomes" id="UP000245802">
    <property type="component" value="Chromosome"/>
</dbReference>
<evidence type="ECO:0000313" key="9">
    <source>
        <dbReference type="Proteomes" id="UP000245802"/>
    </source>
</evidence>
<evidence type="ECO:0000256" key="2">
    <source>
        <dbReference type="ARBA" id="ARBA00007118"/>
    </source>
</evidence>
<dbReference type="InterPro" id="IPR033878">
    <property type="entry name" value="NfsB-like"/>
</dbReference>
<comment type="similarity">
    <text evidence="2">Belongs to the nitroreductase family.</text>
</comment>
<sequence>MSTVAPETVLTQLGWRYATKKFDPAKKIAPDLWSQLERAATLSPSSLGMQPWKFVVVTDPAVRQKLHPASYNQSQILDASHLIVFAAKKPPTPADVDAVVARSAAVRGVTPESLDAYKKMMLGALSGMDAKQAHQWAAKQCYIALGTFLAAAALVGVDACPMEGFQADQYDEILGLKEKGLGAVVIATAGYRSPDDKYAEAPKVRFPVDEVVVRV</sequence>
<evidence type="ECO:0000256" key="3">
    <source>
        <dbReference type="ARBA" id="ARBA00022630"/>
    </source>
</evidence>
<evidence type="ECO:0000256" key="1">
    <source>
        <dbReference type="ARBA" id="ARBA00001917"/>
    </source>
</evidence>
<accession>A0A2Z3HHH0</accession>
<evidence type="ECO:0000256" key="5">
    <source>
        <dbReference type="ARBA" id="ARBA00022857"/>
    </source>
</evidence>
<protein>
    <submittedName>
        <fullName evidence="8">NAD(P)H-dependent oxidoreductase</fullName>
    </submittedName>
</protein>
<dbReference type="EMBL" id="CP025958">
    <property type="protein sequence ID" value="AWM40870.1"/>
    <property type="molecule type" value="Genomic_DNA"/>
</dbReference>
<dbReference type="SUPFAM" id="SSF55469">
    <property type="entry name" value="FMN-dependent nitroreductase-like"/>
    <property type="match status" value="1"/>
</dbReference>
<dbReference type="Pfam" id="PF00881">
    <property type="entry name" value="Nitroreductase"/>
    <property type="match status" value="1"/>
</dbReference>
<dbReference type="InterPro" id="IPR029479">
    <property type="entry name" value="Nitroreductase"/>
</dbReference>
<dbReference type="CDD" id="cd02149">
    <property type="entry name" value="NfsB-like"/>
    <property type="match status" value="1"/>
</dbReference>